<keyword evidence="3" id="KW-1185">Reference proteome</keyword>
<name>A0ABS5KJI5_9ACTN</name>
<gene>
    <name evidence="2" type="ORF">KGQ19_06705</name>
</gene>
<organism evidence="2 3">
    <name type="scientific">Catenulispora pinistramenti</name>
    <dbReference type="NCBI Taxonomy" id="2705254"/>
    <lineage>
        <taxon>Bacteria</taxon>
        <taxon>Bacillati</taxon>
        <taxon>Actinomycetota</taxon>
        <taxon>Actinomycetes</taxon>
        <taxon>Catenulisporales</taxon>
        <taxon>Catenulisporaceae</taxon>
        <taxon>Catenulispora</taxon>
    </lineage>
</organism>
<dbReference type="InterPro" id="IPR011990">
    <property type="entry name" value="TPR-like_helical_dom_sf"/>
</dbReference>
<evidence type="ECO:0008006" key="4">
    <source>
        <dbReference type="Google" id="ProtNLM"/>
    </source>
</evidence>
<dbReference type="Proteomes" id="UP000730482">
    <property type="component" value="Unassembled WGS sequence"/>
</dbReference>
<protein>
    <recommendedName>
        <fullName evidence="4">Tetratricopeptide repeat protein</fullName>
    </recommendedName>
</protein>
<dbReference type="RefSeq" id="WP_212008199.1">
    <property type="nucleotide sequence ID" value="NZ_JAAFYZ010000015.1"/>
</dbReference>
<feature type="region of interest" description="Disordered" evidence="1">
    <location>
        <begin position="744"/>
        <end position="816"/>
    </location>
</feature>
<comment type="caution">
    <text evidence="2">The sequence shown here is derived from an EMBL/GenBank/DDBJ whole genome shotgun (WGS) entry which is preliminary data.</text>
</comment>
<reference evidence="2 3" key="1">
    <citation type="submission" date="2020-02" db="EMBL/GenBank/DDBJ databases">
        <title>Acidophilic actinobacteria isolated from forest soil.</title>
        <authorList>
            <person name="Golinska P."/>
        </authorList>
    </citation>
    <scope>NUCLEOTIDE SEQUENCE [LARGE SCALE GENOMIC DNA]</scope>
    <source>
        <strain evidence="2 3">NL8</strain>
    </source>
</reference>
<evidence type="ECO:0000256" key="1">
    <source>
        <dbReference type="SAM" id="MobiDB-lite"/>
    </source>
</evidence>
<dbReference type="SUPFAM" id="SSF48452">
    <property type="entry name" value="TPR-like"/>
    <property type="match status" value="1"/>
</dbReference>
<proteinExistence type="predicted"/>
<feature type="compositionally biased region" description="Low complexity" evidence="1">
    <location>
        <begin position="765"/>
        <end position="781"/>
    </location>
</feature>
<dbReference type="Gene3D" id="1.25.40.10">
    <property type="entry name" value="Tetratricopeptide repeat domain"/>
    <property type="match status" value="2"/>
</dbReference>
<accession>A0ABS5KJI5</accession>
<evidence type="ECO:0000313" key="2">
    <source>
        <dbReference type="EMBL" id="MBS2546552.1"/>
    </source>
</evidence>
<sequence>MSGFGTKEEFFGALRENRERADGRAKAAIAEEIADEAEVFGDDEVTATALVELMSSYHGSGERVKYPVVFARLLRLWDRNPKAFDDWEAHRVFWYFKWVGAGLLTTPDVPLAAIRGWIGEMRKRYEAADYGLQPVYGQLYSLAQHLGEGEELAYELWATRGRTRMSDCEACEARSRAEYHFGLGQDELGMAELEATLDGRNTCDEEPHASQTAALLPLVRLGRTDEARGAHLASYRAVRGREAYLALVGRHLEFCALTGNQARGLELLSQNRALFGFTSAPLSRLEFLTKVEVLLRRLVAAGHADTPCGGPLGREWTVTELLESVAADADALVARFDARNGNATMSGRRAEQLAEQPLVAELNLGVRAAVLEGAQTALSVPSAGSAAAASQAPETAVPDDFAALVAETLRLDRQFHPDSRRLWDSLLERVDGADADLVTDVLRGEIATERAGRAHRERDWDAIDTHFLEAAACYERADRPDRRIASLARVQWNKANRGDQDTDAAVVAEQAWPELNALLGQIDTLLADGGAAEYLADAQVQKLVVHQSRVFAARNAAIHAAAPADRERWLAVFRAEAERMVREGTGLNAPERLALVMEAVAEYDATHEDPKAAEPLARHALQTFTDLGWPWRLHRSRMILGLALAGQDRYPEAMQVLQTGIAEAHPAVDADELTPLYRLLAETALQGGEPATAVRAFAEAAVRLDREGDAFGAVETRWRMSNALAAQGQTADAVAVLETLVETPLGGDGGYAPTDLATDGDTDTDTSANTSDETSAETSAETGDKTGDEPNVADASAVADEPSSATTPKPTKHPSRADMLMVQIRADLARGLLALDEPRAAAVEFLHVADAVDGWPEAGRLTAAAAEAAGALALARNWDGAKAAWERALASNAVAPRIPDMTEALRDMAGETINAFGAERAEDALAYLTQADRMRVEFAEAAQAQFLSVEVDEAQTCYTRGWVLNTAGRPQEAIEQLERAALLYDRPGFAAIPPRFDAIRQAAVIEFRSLEQPDAAKARLDKAIADAEAAGHSEGIATLRKLRDALR</sequence>
<evidence type="ECO:0000313" key="3">
    <source>
        <dbReference type="Proteomes" id="UP000730482"/>
    </source>
</evidence>
<dbReference type="EMBL" id="JAAFYZ010000015">
    <property type="protein sequence ID" value="MBS2546552.1"/>
    <property type="molecule type" value="Genomic_DNA"/>
</dbReference>